<dbReference type="GO" id="GO:0052621">
    <property type="term" value="F:diguanylate cyclase activity"/>
    <property type="evidence" value="ECO:0007669"/>
    <property type="project" value="UniProtKB-EC"/>
</dbReference>
<dbReference type="PROSITE" id="PS00430">
    <property type="entry name" value="TONB_DEPENDENT_REC_1"/>
    <property type="match status" value="1"/>
</dbReference>
<comment type="cofactor">
    <cofactor evidence="1">
        <name>Mg(2+)</name>
        <dbReference type="ChEBI" id="CHEBI:18420"/>
    </cofactor>
</comment>
<evidence type="ECO:0000313" key="10">
    <source>
        <dbReference type="Proteomes" id="UP000686327"/>
    </source>
</evidence>
<evidence type="ECO:0000256" key="3">
    <source>
        <dbReference type="ARBA" id="ARBA00012528"/>
    </source>
</evidence>
<evidence type="ECO:0000256" key="1">
    <source>
        <dbReference type="ARBA" id="ARBA00001946"/>
    </source>
</evidence>
<keyword evidence="10" id="KW-1185">Reference proteome</keyword>
<dbReference type="InterPro" id="IPR000160">
    <property type="entry name" value="GGDEF_dom"/>
</dbReference>
<proteinExistence type="predicted"/>
<evidence type="ECO:0000259" key="7">
    <source>
        <dbReference type="PROSITE" id="PS50885"/>
    </source>
</evidence>
<dbReference type="Proteomes" id="UP000686327">
    <property type="component" value="Unassembled WGS sequence"/>
</dbReference>
<reference evidence="10" key="1">
    <citation type="submission" date="2023-07" db="EMBL/GenBank/DDBJ databases">
        <title>Cedecea davisae an AmpC producer and its therapeutic implications.</title>
        <authorList>
            <person name="Notter J."/>
        </authorList>
    </citation>
    <scope>NUCLEOTIDE SEQUENCE [LARGE SCALE GENOMIC DNA]</scope>
    <source>
        <strain evidence="10">1</strain>
    </source>
</reference>
<feature type="domain" description="HAMP" evidence="7">
    <location>
        <begin position="182"/>
        <end position="235"/>
    </location>
</feature>
<dbReference type="InterPro" id="IPR003660">
    <property type="entry name" value="HAMP_dom"/>
</dbReference>
<dbReference type="InterPro" id="IPR033417">
    <property type="entry name" value="CHASE8"/>
</dbReference>
<evidence type="ECO:0000256" key="5">
    <source>
        <dbReference type="ARBA" id="ARBA00034247"/>
    </source>
</evidence>
<keyword evidence="6" id="KW-0472">Membrane</keyword>
<evidence type="ECO:0000259" key="8">
    <source>
        <dbReference type="PROSITE" id="PS50887"/>
    </source>
</evidence>
<comment type="catalytic activity">
    <reaction evidence="5">
        <text>2 GTP = 3',3'-c-di-GMP + 2 diphosphate</text>
        <dbReference type="Rhea" id="RHEA:24898"/>
        <dbReference type="ChEBI" id="CHEBI:33019"/>
        <dbReference type="ChEBI" id="CHEBI:37565"/>
        <dbReference type="ChEBI" id="CHEBI:58805"/>
        <dbReference type="EC" id="2.7.7.65"/>
    </reaction>
</comment>
<feature type="transmembrane region" description="Helical" evidence="6">
    <location>
        <begin position="153"/>
        <end position="176"/>
    </location>
</feature>
<feature type="domain" description="GGDEF" evidence="8">
    <location>
        <begin position="277"/>
        <end position="408"/>
    </location>
</feature>
<evidence type="ECO:0000256" key="4">
    <source>
        <dbReference type="ARBA" id="ARBA00023134"/>
    </source>
</evidence>
<comment type="pathway">
    <text evidence="2">Purine metabolism; 3',5'-cyclic di-GMP biosynthesis.</text>
</comment>
<dbReference type="SMART" id="SM00267">
    <property type="entry name" value="GGDEF"/>
    <property type="match status" value="1"/>
</dbReference>
<dbReference type="EC" id="2.7.7.65" evidence="3"/>
<organism evidence="9 10">
    <name type="scientific">Cedecea davisae</name>
    <dbReference type="NCBI Taxonomy" id="158484"/>
    <lineage>
        <taxon>Bacteria</taxon>
        <taxon>Pseudomonadati</taxon>
        <taxon>Pseudomonadota</taxon>
        <taxon>Gammaproteobacteria</taxon>
        <taxon>Enterobacterales</taxon>
        <taxon>Enterobacteriaceae</taxon>
        <taxon>Cedecea</taxon>
    </lineage>
</organism>
<dbReference type="InterPro" id="IPR050469">
    <property type="entry name" value="Diguanylate_Cyclase"/>
</dbReference>
<dbReference type="RefSeq" id="WP_216374143.1">
    <property type="nucleotide sequence ID" value="NZ_JAGRYT010000001.1"/>
</dbReference>
<protein>
    <recommendedName>
        <fullName evidence="3">diguanylate cyclase</fullName>
        <ecNumber evidence="3">2.7.7.65</ecNumber>
    </recommendedName>
</protein>
<dbReference type="Pfam" id="PF00990">
    <property type="entry name" value="GGDEF"/>
    <property type="match status" value="1"/>
</dbReference>
<dbReference type="PANTHER" id="PTHR45138">
    <property type="entry name" value="REGULATORY COMPONENTS OF SENSORY TRANSDUCTION SYSTEM"/>
    <property type="match status" value="1"/>
</dbReference>
<dbReference type="InterPro" id="IPR010916">
    <property type="entry name" value="TonB_box_CS"/>
</dbReference>
<dbReference type="Pfam" id="PF17152">
    <property type="entry name" value="CHASE8"/>
    <property type="match status" value="1"/>
</dbReference>
<dbReference type="PROSITE" id="PS50885">
    <property type="entry name" value="HAMP"/>
    <property type="match status" value="1"/>
</dbReference>
<dbReference type="PANTHER" id="PTHR45138:SF6">
    <property type="entry name" value="DIGUANYLATE CYCLASE DGCN"/>
    <property type="match status" value="1"/>
</dbReference>
<keyword evidence="9" id="KW-0548">Nucleotidyltransferase</keyword>
<dbReference type="NCBIfam" id="TIGR00254">
    <property type="entry name" value="GGDEF"/>
    <property type="match status" value="1"/>
</dbReference>
<dbReference type="NCBIfam" id="NF007423">
    <property type="entry name" value="PRK09966.1"/>
    <property type="match status" value="1"/>
</dbReference>
<accession>A0ABS6DBF6</accession>
<keyword evidence="9" id="KW-0808">Transferase</keyword>
<dbReference type="PROSITE" id="PS50887">
    <property type="entry name" value="GGDEF"/>
    <property type="match status" value="1"/>
</dbReference>
<feature type="transmembrane region" description="Helical" evidence="6">
    <location>
        <begin position="20"/>
        <end position="44"/>
    </location>
</feature>
<name>A0ABS6DBF6_9ENTR</name>
<evidence type="ECO:0000256" key="2">
    <source>
        <dbReference type="ARBA" id="ARBA00004665"/>
    </source>
</evidence>
<keyword evidence="4" id="KW-0547">Nucleotide-binding</keyword>
<evidence type="ECO:0000256" key="6">
    <source>
        <dbReference type="SAM" id="Phobius"/>
    </source>
</evidence>
<keyword evidence="6" id="KW-0812">Transmembrane</keyword>
<gene>
    <name evidence="9" type="primary">dgcN</name>
    <name evidence="9" type="ORF">KC222_00090</name>
</gene>
<comment type="caution">
    <text evidence="9">The sequence shown here is derived from an EMBL/GenBank/DDBJ whole genome shotgun (WGS) entry which is preliminary data.</text>
</comment>
<sequence length="412" mass="45979">MNKDLTTSSRPTFKGTLRRISVISVVIAMLIVWLLLSVASMLTLRQYAQKNLELLAVTVSHSLEAAVVFRDGTAANETLTVLGKQGQFTAAKVVDAEGKELTHWQMEKSTQRDMVGGLVTRWLYPHPIKQPILHNGKIIGEMRLIGADATVTLFVWLSLAVLTACTLLASAIALGISRHLHRDIDAALQNITEVVHDVRSNRNFSRRVSPERIEEFHLFAQDFNSLLDEMEEWQRQLQLKNASLQKTALQDPLTGLANRAAFRGALDKLIEDSDSLQSTALLFMDGDNFKFINDTWGHAAGDAVLIEVAKRLLTFASTRHLAFRLGGDEFAMLLHAVDSDAQASTVLNQLKEVVEQPILLPGNHWITMTLSVGVALAKNIHSAENLMETADRNMYIQKHKQRQLLNKQIHKD</sequence>
<keyword evidence="6" id="KW-1133">Transmembrane helix</keyword>
<keyword evidence="4" id="KW-0342">GTP-binding</keyword>
<dbReference type="CDD" id="cd01949">
    <property type="entry name" value="GGDEF"/>
    <property type="match status" value="1"/>
</dbReference>
<dbReference type="EMBL" id="JAGRYU010000002">
    <property type="protein sequence ID" value="MBU4680412.1"/>
    <property type="molecule type" value="Genomic_DNA"/>
</dbReference>
<evidence type="ECO:0000313" key="9">
    <source>
        <dbReference type="EMBL" id="MBU4680412.1"/>
    </source>
</evidence>